<organism evidence="2 3">
    <name type="scientific">Oryza sativa subsp. japonica</name>
    <name type="common">Rice</name>
    <dbReference type="NCBI Taxonomy" id="39947"/>
    <lineage>
        <taxon>Eukaryota</taxon>
        <taxon>Viridiplantae</taxon>
        <taxon>Streptophyta</taxon>
        <taxon>Embryophyta</taxon>
        <taxon>Tracheophyta</taxon>
        <taxon>Spermatophyta</taxon>
        <taxon>Magnoliopsida</taxon>
        <taxon>Liliopsida</taxon>
        <taxon>Poales</taxon>
        <taxon>Poaceae</taxon>
        <taxon>BOP clade</taxon>
        <taxon>Oryzoideae</taxon>
        <taxon>Oryzeae</taxon>
        <taxon>Oryzinae</taxon>
        <taxon>Oryza</taxon>
        <taxon>Oryza sativa</taxon>
    </lineage>
</organism>
<evidence type="ECO:0000313" key="2">
    <source>
        <dbReference type="EMBL" id="BAF16820.1"/>
    </source>
</evidence>
<feature type="region of interest" description="Disordered" evidence="1">
    <location>
        <begin position="1"/>
        <end position="57"/>
    </location>
</feature>
<sequence length="141" mass="14441">AVSLRSRATREATRSRPAAGLLSLASPTSPPPEQPPAKPDGGKDGGGGAFYPLQHPAVGAPTGEAWAWLRTAPPAMAPPISTPAPPVRIWPLWRGRPDPLRWLLSCGRRDKGSGQRAAGGVGGRGRRASAAAGLAICQSCG</sequence>
<proteinExistence type="predicted"/>
<dbReference type="KEGG" id="dosa:Os05g0208500"/>
<dbReference type="AlphaFoldDB" id="Q0DK03"/>
<evidence type="ECO:0000313" key="3">
    <source>
        <dbReference type="Proteomes" id="UP000000763"/>
    </source>
</evidence>
<feature type="compositionally biased region" description="Low complexity" evidence="1">
    <location>
        <begin position="15"/>
        <end position="27"/>
    </location>
</feature>
<feature type="compositionally biased region" description="Pro residues" evidence="1">
    <location>
        <begin position="28"/>
        <end position="38"/>
    </location>
</feature>
<evidence type="ECO:0000256" key="1">
    <source>
        <dbReference type="SAM" id="MobiDB-lite"/>
    </source>
</evidence>
<name>Q0DK03_ORYSJ</name>
<gene>
    <name evidence="2" type="ordered locus">Os05g0208500</name>
</gene>
<reference evidence="3" key="2">
    <citation type="journal article" date="2008" name="Nucleic Acids Res.">
        <title>The rice annotation project database (RAP-DB): 2008 update.</title>
        <authorList>
            <consortium name="The rice annotation project (RAP)"/>
        </authorList>
    </citation>
    <scope>GENOME REANNOTATION</scope>
    <source>
        <strain evidence="3">cv. Nipponbare</strain>
    </source>
</reference>
<feature type="non-terminal residue" evidence="2">
    <location>
        <position position="1"/>
    </location>
</feature>
<dbReference type="EMBL" id="AP008211">
    <property type="protein sequence ID" value="BAF16820.1"/>
    <property type="molecule type" value="Genomic_DNA"/>
</dbReference>
<accession>Q0DK03</accession>
<dbReference type="Proteomes" id="UP000000763">
    <property type="component" value="Chromosome 5"/>
</dbReference>
<reference evidence="2 3" key="1">
    <citation type="journal article" date="2005" name="Nature">
        <title>The map-based sequence of the rice genome.</title>
        <authorList>
            <consortium name="International rice genome sequencing project (IRGSP)"/>
            <person name="Matsumoto T."/>
            <person name="Wu J."/>
            <person name="Kanamori H."/>
            <person name="Katayose Y."/>
            <person name="Fujisawa M."/>
            <person name="Namiki N."/>
            <person name="Mizuno H."/>
            <person name="Yamamoto K."/>
            <person name="Antonio B.A."/>
            <person name="Baba T."/>
            <person name="Sakata K."/>
            <person name="Nagamura Y."/>
            <person name="Aoki H."/>
            <person name="Arikawa K."/>
            <person name="Arita K."/>
            <person name="Bito T."/>
            <person name="Chiden Y."/>
            <person name="Fujitsuka N."/>
            <person name="Fukunaka R."/>
            <person name="Hamada M."/>
            <person name="Harada C."/>
            <person name="Hayashi A."/>
            <person name="Hijishita S."/>
            <person name="Honda M."/>
            <person name="Hosokawa S."/>
            <person name="Ichikawa Y."/>
            <person name="Idonuma A."/>
            <person name="Iijima M."/>
            <person name="Ikeda M."/>
            <person name="Ikeno M."/>
            <person name="Ito K."/>
            <person name="Ito S."/>
            <person name="Ito T."/>
            <person name="Ito Y."/>
            <person name="Ito Y."/>
            <person name="Iwabuchi A."/>
            <person name="Kamiya K."/>
            <person name="Karasawa W."/>
            <person name="Kurita K."/>
            <person name="Katagiri S."/>
            <person name="Kikuta A."/>
            <person name="Kobayashi H."/>
            <person name="Kobayashi N."/>
            <person name="Machita K."/>
            <person name="Maehara T."/>
            <person name="Masukawa M."/>
            <person name="Mizubayashi T."/>
            <person name="Mukai Y."/>
            <person name="Nagasaki H."/>
            <person name="Nagata Y."/>
            <person name="Naito S."/>
            <person name="Nakashima M."/>
            <person name="Nakama Y."/>
            <person name="Nakamichi Y."/>
            <person name="Nakamura M."/>
            <person name="Meguro A."/>
            <person name="Negishi M."/>
            <person name="Ohta I."/>
            <person name="Ohta T."/>
            <person name="Okamoto M."/>
            <person name="Ono N."/>
            <person name="Saji S."/>
            <person name="Sakaguchi M."/>
            <person name="Sakai K."/>
            <person name="Shibata M."/>
            <person name="Shimokawa T."/>
            <person name="Song J."/>
            <person name="Takazaki Y."/>
            <person name="Terasawa K."/>
            <person name="Tsugane M."/>
            <person name="Tsuji K."/>
            <person name="Ueda S."/>
            <person name="Waki K."/>
            <person name="Yamagata H."/>
            <person name="Yamamoto M."/>
            <person name="Yamamoto S."/>
            <person name="Yamane H."/>
            <person name="Yoshiki S."/>
            <person name="Yoshihara R."/>
            <person name="Yukawa K."/>
            <person name="Zhong H."/>
            <person name="Yano M."/>
            <person name="Yuan Q."/>
            <person name="Ouyang S."/>
            <person name="Liu J."/>
            <person name="Jones K.M."/>
            <person name="Gansberger K."/>
            <person name="Moffat K."/>
            <person name="Hill J."/>
            <person name="Bera J."/>
            <person name="Fadrosh D."/>
            <person name="Jin S."/>
            <person name="Johri S."/>
            <person name="Kim M."/>
            <person name="Overton L."/>
            <person name="Reardon M."/>
            <person name="Tsitrin T."/>
            <person name="Vuong H."/>
            <person name="Weaver B."/>
            <person name="Ciecko A."/>
            <person name="Tallon L."/>
            <person name="Jackson J."/>
            <person name="Pai G."/>
            <person name="Aken S.V."/>
            <person name="Utterback T."/>
            <person name="Reidmuller S."/>
            <person name="Feldblyum T."/>
            <person name="Hsiao J."/>
            <person name="Zismann V."/>
            <person name="Iobst S."/>
            <person name="de Vazeille A.R."/>
            <person name="Buell C.R."/>
            <person name="Ying K."/>
            <person name="Li Y."/>
            <person name="Lu T."/>
            <person name="Huang Y."/>
            <person name="Zhao Q."/>
            <person name="Feng Q."/>
            <person name="Zhang L."/>
            <person name="Zhu J."/>
            <person name="Weng Q."/>
            <person name="Mu J."/>
            <person name="Lu Y."/>
            <person name="Fan D."/>
            <person name="Liu Y."/>
            <person name="Guan J."/>
            <person name="Zhang Y."/>
            <person name="Yu S."/>
            <person name="Liu X."/>
            <person name="Zhang Y."/>
            <person name="Hong G."/>
            <person name="Han B."/>
            <person name="Choisne N."/>
            <person name="Demange N."/>
            <person name="Orjeda G."/>
            <person name="Samain S."/>
            <person name="Cattolico L."/>
            <person name="Pelletier E."/>
            <person name="Couloux A."/>
            <person name="Segurens B."/>
            <person name="Wincker P."/>
            <person name="D'Hont A."/>
            <person name="Scarpelli C."/>
            <person name="Weissenbach J."/>
            <person name="Salanoubat M."/>
            <person name="Quetier F."/>
            <person name="Yu Y."/>
            <person name="Kim H.R."/>
            <person name="Rambo T."/>
            <person name="Currie J."/>
            <person name="Collura K."/>
            <person name="Luo M."/>
            <person name="Yang T."/>
            <person name="Ammiraju J.S.S."/>
            <person name="Engler F."/>
            <person name="Soderlund C."/>
            <person name="Wing R.A."/>
            <person name="Palmer L.E."/>
            <person name="de la Bastide M."/>
            <person name="Spiegel L."/>
            <person name="Nascimento L."/>
            <person name="Zutavern T."/>
            <person name="O'Shaughnessy A."/>
            <person name="Dike S."/>
            <person name="Dedhia N."/>
            <person name="Preston R."/>
            <person name="Balija V."/>
            <person name="McCombie W.R."/>
            <person name="Chow T."/>
            <person name="Chen H."/>
            <person name="Chung M."/>
            <person name="Chen C."/>
            <person name="Shaw J."/>
            <person name="Wu H."/>
            <person name="Hsiao K."/>
            <person name="Chao Y."/>
            <person name="Chu M."/>
            <person name="Cheng C."/>
            <person name="Hour A."/>
            <person name="Lee P."/>
            <person name="Lin S."/>
            <person name="Lin Y."/>
            <person name="Liou J."/>
            <person name="Liu S."/>
            <person name="Hsing Y."/>
            <person name="Raghuvanshi S."/>
            <person name="Mohanty A."/>
            <person name="Bharti A.K."/>
            <person name="Gaur A."/>
            <person name="Gupta V."/>
            <person name="Kumar D."/>
            <person name="Ravi V."/>
            <person name="Vij S."/>
            <person name="Kapur A."/>
            <person name="Khurana P."/>
            <person name="Khurana P."/>
            <person name="Khurana J.P."/>
            <person name="Tyagi A.K."/>
            <person name="Gaikwad K."/>
            <person name="Singh A."/>
            <person name="Dalal V."/>
            <person name="Srivastava S."/>
            <person name="Dixit A."/>
            <person name="Pal A.K."/>
            <person name="Ghazi I.A."/>
            <person name="Yadav M."/>
            <person name="Pandit A."/>
            <person name="Bhargava A."/>
            <person name="Sureshbabu K."/>
            <person name="Batra K."/>
            <person name="Sharma T.R."/>
            <person name="Mohapatra T."/>
            <person name="Singh N.K."/>
            <person name="Messing J."/>
            <person name="Nelson A.B."/>
            <person name="Fuks G."/>
            <person name="Kavchok S."/>
            <person name="Keizer G."/>
            <person name="Linton E."/>
            <person name="Llaca V."/>
            <person name="Song R."/>
            <person name="Tanyolac B."/>
            <person name="Young S."/>
            <person name="Ho-Il K."/>
            <person name="Hahn J.H."/>
            <person name="Sangsakoo G."/>
            <person name="Vanavichit A."/>
            <person name="de Mattos Luiz.A.T."/>
            <person name="Zimmer P.D."/>
            <person name="Malone G."/>
            <person name="Dellagostin O."/>
            <person name="de Oliveira A.C."/>
            <person name="Bevan M."/>
            <person name="Bancroft I."/>
            <person name="Minx P."/>
            <person name="Cordum H."/>
            <person name="Wilson R."/>
            <person name="Cheng Z."/>
            <person name="Jin W."/>
            <person name="Jiang J."/>
            <person name="Leong S.A."/>
            <person name="Iwama H."/>
            <person name="Gojobori T."/>
            <person name="Itoh T."/>
            <person name="Niimura Y."/>
            <person name="Fujii Y."/>
            <person name="Habara T."/>
            <person name="Sakai H."/>
            <person name="Sato Y."/>
            <person name="Wilson G."/>
            <person name="Kumar K."/>
            <person name="McCouch S."/>
            <person name="Juretic N."/>
            <person name="Hoen D."/>
            <person name="Wright S."/>
            <person name="Bruskiewich R."/>
            <person name="Bureau T."/>
            <person name="Miyao A."/>
            <person name="Hirochika H."/>
            <person name="Nishikawa T."/>
            <person name="Kadowaki K."/>
            <person name="Sugiura M."/>
            <person name="Burr B."/>
            <person name="Sasaki T."/>
        </authorList>
    </citation>
    <scope>NUCLEOTIDE SEQUENCE [LARGE SCALE GENOMIC DNA]</scope>
    <source>
        <strain evidence="3">cv. Nipponbare</strain>
    </source>
</reference>
<protein>
    <submittedName>
        <fullName evidence="2">Os05g0208500 protein</fullName>
    </submittedName>
</protein>